<keyword evidence="3" id="KW-0812">Transmembrane</keyword>
<proteinExistence type="predicted"/>
<reference evidence="4" key="1">
    <citation type="submission" date="2020-06" db="EMBL/GenBank/DDBJ databases">
        <authorList>
            <person name="Li T."/>
            <person name="Hu X."/>
            <person name="Zhang T."/>
            <person name="Song X."/>
            <person name="Zhang H."/>
            <person name="Dai N."/>
            <person name="Sheng W."/>
            <person name="Hou X."/>
            <person name="Wei L."/>
        </authorList>
    </citation>
    <scope>NUCLEOTIDE SEQUENCE</scope>
    <source>
        <strain evidence="4">G02</strain>
        <tissue evidence="4">Leaf</tissue>
    </source>
</reference>
<dbReference type="GO" id="GO:0016301">
    <property type="term" value="F:kinase activity"/>
    <property type="evidence" value="ECO:0007669"/>
    <property type="project" value="UniProtKB-KW"/>
</dbReference>
<evidence type="ECO:0000313" key="4">
    <source>
        <dbReference type="EMBL" id="KAL0320590.1"/>
    </source>
</evidence>
<comment type="subcellular location">
    <subcellularLocation>
        <location evidence="1">Membrane</location>
        <topology evidence="1">Single-pass type I membrane protein</topology>
    </subcellularLocation>
</comment>
<keyword evidence="4" id="KW-0418">Kinase</keyword>
<dbReference type="PANTHER" id="PTHR48006:SF60">
    <property type="entry name" value="PROTEIN KINASE DOMAIN-CONTAINING PROTEIN"/>
    <property type="match status" value="1"/>
</dbReference>
<dbReference type="Gene3D" id="1.10.510.10">
    <property type="entry name" value="Transferase(Phosphotransferase) domain 1"/>
    <property type="match status" value="1"/>
</dbReference>
<dbReference type="EMBL" id="JACGWJ010000024">
    <property type="protein sequence ID" value="KAL0320590.1"/>
    <property type="molecule type" value="Genomic_DNA"/>
</dbReference>
<dbReference type="AlphaFoldDB" id="A0AAW2LQF5"/>
<feature type="transmembrane region" description="Helical" evidence="3">
    <location>
        <begin position="12"/>
        <end position="30"/>
    </location>
</feature>
<sequence length="173" mass="18958">MMLFSHEQSSNGSHVVPIYLVVFAFLTLYGDSLLGTLQEQGNLLDLVDGSNYPTEEVMRMLNLALLCANPSPTLRPPMSSVVSMLEGKIPVQALLVKSGTANEDIRFMAFEMRSHDSQTCMTTFSQDSREQRGGSMDGPWIDSSFSLSSKDGSGDHSSASRPLMPDLYNVNLD</sequence>
<accession>A0AAW2LQF5</accession>
<evidence type="ECO:0000256" key="3">
    <source>
        <dbReference type="SAM" id="Phobius"/>
    </source>
</evidence>
<dbReference type="InterPro" id="IPR051824">
    <property type="entry name" value="LRR_Rcpt-Like_S/T_Kinase"/>
</dbReference>
<protein>
    <submittedName>
        <fullName evidence="4">LRR receptor-like serine/threonine-protein kinase</fullName>
    </submittedName>
</protein>
<name>A0AAW2LQF5_SESRA</name>
<evidence type="ECO:0000256" key="1">
    <source>
        <dbReference type="ARBA" id="ARBA00004479"/>
    </source>
</evidence>
<dbReference type="PANTHER" id="PTHR48006">
    <property type="entry name" value="LEUCINE-RICH REPEAT-CONTAINING PROTEIN DDB_G0281931-RELATED"/>
    <property type="match status" value="1"/>
</dbReference>
<evidence type="ECO:0000256" key="2">
    <source>
        <dbReference type="SAM" id="MobiDB-lite"/>
    </source>
</evidence>
<dbReference type="GO" id="GO:0016020">
    <property type="term" value="C:membrane"/>
    <property type="evidence" value="ECO:0007669"/>
    <property type="project" value="UniProtKB-SubCell"/>
</dbReference>
<organism evidence="4">
    <name type="scientific">Sesamum radiatum</name>
    <name type="common">Black benniseed</name>
    <dbReference type="NCBI Taxonomy" id="300843"/>
    <lineage>
        <taxon>Eukaryota</taxon>
        <taxon>Viridiplantae</taxon>
        <taxon>Streptophyta</taxon>
        <taxon>Embryophyta</taxon>
        <taxon>Tracheophyta</taxon>
        <taxon>Spermatophyta</taxon>
        <taxon>Magnoliopsida</taxon>
        <taxon>eudicotyledons</taxon>
        <taxon>Gunneridae</taxon>
        <taxon>Pentapetalae</taxon>
        <taxon>asterids</taxon>
        <taxon>lamiids</taxon>
        <taxon>Lamiales</taxon>
        <taxon>Pedaliaceae</taxon>
        <taxon>Sesamum</taxon>
    </lineage>
</organism>
<feature type="compositionally biased region" description="Low complexity" evidence="2">
    <location>
        <begin position="142"/>
        <end position="151"/>
    </location>
</feature>
<feature type="region of interest" description="Disordered" evidence="2">
    <location>
        <begin position="122"/>
        <end position="165"/>
    </location>
</feature>
<keyword evidence="4" id="KW-0808">Transferase</keyword>
<reference evidence="4" key="2">
    <citation type="journal article" date="2024" name="Plant">
        <title>Genomic evolution and insights into agronomic trait innovations of Sesamum species.</title>
        <authorList>
            <person name="Miao H."/>
            <person name="Wang L."/>
            <person name="Qu L."/>
            <person name="Liu H."/>
            <person name="Sun Y."/>
            <person name="Le M."/>
            <person name="Wang Q."/>
            <person name="Wei S."/>
            <person name="Zheng Y."/>
            <person name="Lin W."/>
            <person name="Duan Y."/>
            <person name="Cao H."/>
            <person name="Xiong S."/>
            <person name="Wang X."/>
            <person name="Wei L."/>
            <person name="Li C."/>
            <person name="Ma Q."/>
            <person name="Ju M."/>
            <person name="Zhao R."/>
            <person name="Li G."/>
            <person name="Mu C."/>
            <person name="Tian Q."/>
            <person name="Mei H."/>
            <person name="Zhang T."/>
            <person name="Gao T."/>
            <person name="Zhang H."/>
        </authorList>
    </citation>
    <scope>NUCLEOTIDE SEQUENCE</scope>
    <source>
        <strain evidence="4">G02</strain>
    </source>
</reference>
<keyword evidence="4" id="KW-0675">Receptor</keyword>
<keyword evidence="3" id="KW-0472">Membrane</keyword>
<comment type="caution">
    <text evidence="4">The sequence shown here is derived from an EMBL/GenBank/DDBJ whole genome shotgun (WGS) entry which is preliminary data.</text>
</comment>
<gene>
    <name evidence="4" type="ORF">Sradi_5320500</name>
</gene>
<keyword evidence="3" id="KW-1133">Transmembrane helix</keyword>